<gene>
    <name evidence="1" type="ORF">MGAL_10B010810</name>
</gene>
<keyword evidence="2" id="KW-1185">Reference proteome</keyword>
<protein>
    <recommendedName>
        <fullName evidence="3">Cytosolic fatty-acid binding proteins domain-containing protein</fullName>
    </recommendedName>
</protein>
<comment type="caution">
    <text evidence="1">The sequence shown here is derived from an EMBL/GenBank/DDBJ whole genome shotgun (WGS) entry which is preliminary data.</text>
</comment>
<accession>A0A8B6BLW9</accession>
<evidence type="ECO:0000313" key="2">
    <source>
        <dbReference type="Proteomes" id="UP000596742"/>
    </source>
</evidence>
<dbReference type="AlphaFoldDB" id="A0A8B6BLW9"/>
<proteinExistence type="predicted"/>
<dbReference type="InterPro" id="IPR012674">
    <property type="entry name" value="Calycin"/>
</dbReference>
<dbReference type="CDD" id="cd00742">
    <property type="entry name" value="FABP"/>
    <property type="match status" value="1"/>
</dbReference>
<dbReference type="EMBL" id="UYJE01000300">
    <property type="protein sequence ID" value="VDH92063.1"/>
    <property type="molecule type" value="Genomic_DNA"/>
</dbReference>
<evidence type="ECO:0000313" key="1">
    <source>
        <dbReference type="EMBL" id="VDH92063.1"/>
    </source>
</evidence>
<evidence type="ECO:0008006" key="3">
    <source>
        <dbReference type="Google" id="ProtNLM"/>
    </source>
</evidence>
<dbReference type="OrthoDB" id="8501868at2759"/>
<name>A0A8B6BLW9_MYTGA</name>
<sequence>MAQFVGKWKTINSTRKNYEEYCSSSGIPKDLIDKYRDVVTVMDMKQDGDKWLITYDTGLGPPQSFTFILGQELVTKDLEGKGVKATATLSEDGIWTDKTSHEIMGYKETITTKRVEGNKMIASTTCGGVTMTYELEKQ</sequence>
<reference evidence="1" key="1">
    <citation type="submission" date="2018-11" db="EMBL/GenBank/DDBJ databases">
        <authorList>
            <person name="Alioto T."/>
            <person name="Alioto T."/>
        </authorList>
    </citation>
    <scope>NUCLEOTIDE SEQUENCE</scope>
</reference>
<dbReference type="Proteomes" id="UP000596742">
    <property type="component" value="Unassembled WGS sequence"/>
</dbReference>
<dbReference type="SUPFAM" id="SSF50814">
    <property type="entry name" value="Lipocalins"/>
    <property type="match status" value="1"/>
</dbReference>
<dbReference type="GO" id="GO:0008289">
    <property type="term" value="F:lipid binding"/>
    <property type="evidence" value="ECO:0007669"/>
    <property type="project" value="UniProtKB-KW"/>
</dbReference>
<dbReference type="Pfam" id="PF14651">
    <property type="entry name" value="Lipocalin_7"/>
    <property type="match status" value="1"/>
</dbReference>
<organism evidence="1 2">
    <name type="scientific">Mytilus galloprovincialis</name>
    <name type="common">Mediterranean mussel</name>
    <dbReference type="NCBI Taxonomy" id="29158"/>
    <lineage>
        <taxon>Eukaryota</taxon>
        <taxon>Metazoa</taxon>
        <taxon>Spiralia</taxon>
        <taxon>Lophotrochozoa</taxon>
        <taxon>Mollusca</taxon>
        <taxon>Bivalvia</taxon>
        <taxon>Autobranchia</taxon>
        <taxon>Pteriomorphia</taxon>
        <taxon>Mytilida</taxon>
        <taxon>Mytiloidea</taxon>
        <taxon>Mytilidae</taxon>
        <taxon>Mytilinae</taxon>
        <taxon>Mytilus</taxon>
    </lineage>
</organism>
<dbReference type="Gene3D" id="2.40.128.20">
    <property type="match status" value="1"/>
</dbReference>